<dbReference type="AlphaFoldDB" id="A0A2S7SUI6"/>
<evidence type="ECO:0000313" key="9">
    <source>
        <dbReference type="Proteomes" id="UP000239872"/>
    </source>
</evidence>
<name>A0A2S7SUI6_9BACT</name>
<dbReference type="GO" id="GO:0016020">
    <property type="term" value="C:membrane"/>
    <property type="evidence" value="ECO:0007669"/>
    <property type="project" value="UniProtKB-SubCell"/>
</dbReference>
<reference evidence="8 9" key="1">
    <citation type="submission" date="2018-01" db="EMBL/GenBank/DDBJ databases">
        <title>A novel member of the phylum Bacteroidetes isolated from glacier ice.</title>
        <authorList>
            <person name="Liu Q."/>
            <person name="Xin Y.-H."/>
        </authorList>
    </citation>
    <scope>NUCLEOTIDE SEQUENCE [LARGE SCALE GENOMIC DNA]</scope>
    <source>
        <strain evidence="8 9">RB1R16</strain>
    </source>
</reference>
<dbReference type="SUPFAM" id="SSF144091">
    <property type="entry name" value="Rhomboid-like"/>
    <property type="match status" value="1"/>
</dbReference>
<keyword evidence="3 5" id="KW-1133">Transmembrane helix</keyword>
<dbReference type="Gene3D" id="1.20.1540.10">
    <property type="entry name" value="Rhomboid-like"/>
    <property type="match status" value="1"/>
</dbReference>
<evidence type="ECO:0000256" key="3">
    <source>
        <dbReference type="ARBA" id="ARBA00022989"/>
    </source>
</evidence>
<dbReference type="InterPro" id="IPR035952">
    <property type="entry name" value="Rhomboid-like_sf"/>
</dbReference>
<evidence type="ECO:0000256" key="2">
    <source>
        <dbReference type="ARBA" id="ARBA00022692"/>
    </source>
</evidence>
<evidence type="ECO:0000256" key="4">
    <source>
        <dbReference type="ARBA" id="ARBA00023136"/>
    </source>
</evidence>
<feature type="domain" description="DUF6576" evidence="7">
    <location>
        <begin position="261"/>
        <end position="290"/>
    </location>
</feature>
<feature type="transmembrane region" description="Helical" evidence="5">
    <location>
        <begin position="170"/>
        <end position="190"/>
    </location>
</feature>
<dbReference type="RefSeq" id="WP_105039308.1">
    <property type="nucleotide sequence ID" value="NZ_PPSL01000003.1"/>
</dbReference>
<proteinExistence type="predicted"/>
<feature type="transmembrane region" description="Helical" evidence="5">
    <location>
        <begin position="117"/>
        <end position="136"/>
    </location>
</feature>
<protein>
    <submittedName>
        <fullName evidence="8">Uncharacterized protein</fullName>
    </submittedName>
</protein>
<dbReference type="InterPro" id="IPR046483">
    <property type="entry name" value="DUF6576"/>
</dbReference>
<dbReference type="Proteomes" id="UP000239872">
    <property type="component" value="Unassembled WGS sequence"/>
</dbReference>
<evidence type="ECO:0000259" key="6">
    <source>
        <dbReference type="Pfam" id="PF01694"/>
    </source>
</evidence>
<dbReference type="EMBL" id="PPSL01000003">
    <property type="protein sequence ID" value="PQJ10580.1"/>
    <property type="molecule type" value="Genomic_DNA"/>
</dbReference>
<sequence>MGTGQRRSALSYIPGYKNNAVLQLIIASGVAYMMLAISWALVMIVYAGDATAFNTYFIPNIGLGHIAEFKSHWWTILTYGMFQFPNSFMELLSNMVWLYTFGSVVQMLVGHKQVIPLYLYSLFVGGIFYYIAQLLPGKIGEVPAAFLGARAGLVGMAAAAITLTPSYRFYLTETFTIPLMLVVGIFAFLMLAGSGFYIPVVLLMAGGGLMGFAYVKLLKSGYQPAEWAYNFGNKLEGLVTPSANVQKPKGRIINMYHPKQGISQGRIDEILDKINQKGYNSLTKEEKEMLLRAGSEQ</sequence>
<dbReference type="GO" id="GO:0004252">
    <property type="term" value="F:serine-type endopeptidase activity"/>
    <property type="evidence" value="ECO:0007669"/>
    <property type="project" value="InterPro"/>
</dbReference>
<comment type="caution">
    <text evidence="8">The sequence shown here is derived from an EMBL/GenBank/DDBJ whole genome shotgun (WGS) entry which is preliminary data.</text>
</comment>
<keyword evidence="9" id="KW-1185">Reference proteome</keyword>
<evidence type="ECO:0000313" key="8">
    <source>
        <dbReference type="EMBL" id="PQJ10580.1"/>
    </source>
</evidence>
<dbReference type="OrthoDB" id="680602at2"/>
<keyword evidence="4 5" id="KW-0472">Membrane</keyword>
<feature type="transmembrane region" description="Helical" evidence="5">
    <location>
        <begin position="21"/>
        <end position="47"/>
    </location>
</feature>
<organism evidence="8 9">
    <name type="scientific">Flavipsychrobacter stenotrophus</name>
    <dbReference type="NCBI Taxonomy" id="2077091"/>
    <lineage>
        <taxon>Bacteria</taxon>
        <taxon>Pseudomonadati</taxon>
        <taxon>Bacteroidota</taxon>
        <taxon>Chitinophagia</taxon>
        <taxon>Chitinophagales</taxon>
        <taxon>Chitinophagaceae</taxon>
        <taxon>Flavipsychrobacter</taxon>
    </lineage>
</organism>
<comment type="subcellular location">
    <subcellularLocation>
        <location evidence="1">Membrane</location>
        <topology evidence="1">Multi-pass membrane protein</topology>
    </subcellularLocation>
</comment>
<feature type="transmembrane region" description="Helical" evidence="5">
    <location>
        <begin position="196"/>
        <end position="215"/>
    </location>
</feature>
<dbReference type="Pfam" id="PF20216">
    <property type="entry name" value="DUF6576"/>
    <property type="match status" value="1"/>
</dbReference>
<keyword evidence="2 5" id="KW-0812">Transmembrane</keyword>
<feature type="transmembrane region" description="Helical" evidence="5">
    <location>
        <begin position="142"/>
        <end position="163"/>
    </location>
</feature>
<dbReference type="InterPro" id="IPR022764">
    <property type="entry name" value="Peptidase_S54_rhomboid_dom"/>
</dbReference>
<evidence type="ECO:0000259" key="7">
    <source>
        <dbReference type="Pfam" id="PF20216"/>
    </source>
</evidence>
<accession>A0A2S7SUI6</accession>
<evidence type="ECO:0000256" key="1">
    <source>
        <dbReference type="ARBA" id="ARBA00004141"/>
    </source>
</evidence>
<feature type="domain" description="Peptidase S54 rhomboid" evidence="6">
    <location>
        <begin position="71"/>
        <end position="215"/>
    </location>
</feature>
<evidence type="ECO:0000256" key="5">
    <source>
        <dbReference type="SAM" id="Phobius"/>
    </source>
</evidence>
<gene>
    <name evidence="8" type="ORF">CJD36_011445</name>
</gene>
<dbReference type="Pfam" id="PF01694">
    <property type="entry name" value="Rhomboid"/>
    <property type="match status" value="1"/>
</dbReference>